<evidence type="ECO:0000256" key="2">
    <source>
        <dbReference type="SAM" id="Phobius"/>
    </source>
</evidence>
<dbReference type="Proteomes" id="UP000523007">
    <property type="component" value="Unassembled WGS sequence"/>
</dbReference>
<dbReference type="InterPro" id="IPR025323">
    <property type="entry name" value="DUF4229"/>
</dbReference>
<name>A0A7W7W0K1_9ACTN</name>
<evidence type="ECO:0000313" key="3">
    <source>
        <dbReference type="EMBL" id="MBB4929293.1"/>
    </source>
</evidence>
<comment type="caution">
    <text evidence="3">The sequence shown here is derived from an EMBL/GenBank/DDBJ whole genome shotgun (WGS) entry which is preliminary data.</text>
</comment>
<evidence type="ECO:0000313" key="4">
    <source>
        <dbReference type="Proteomes" id="UP000523007"/>
    </source>
</evidence>
<evidence type="ECO:0000256" key="1">
    <source>
        <dbReference type="SAM" id="MobiDB-lite"/>
    </source>
</evidence>
<keyword evidence="4" id="KW-1185">Reference proteome</keyword>
<dbReference type="RefSeq" id="WP_184573649.1">
    <property type="nucleotide sequence ID" value="NZ_JACHJT010000001.1"/>
</dbReference>
<keyword evidence="2" id="KW-0812">Transmembrane</keyword>
<proteinExistence type="predicted"/>
<feature type="region of interest" description="Disordered" evidence="1">
    <location>
        <begin position="77"/>
        <end position="126"/>
    </location>
</feature>
<feature type="compositionally biased region" description="Acidic residues" evidence="1">
    <location>
        <begin position="106"/>
        <end position="117"/>
    </location>
</feature>
<feature type="transmembrane region" description="Helical" evidence="2">
    <location>
        <begin position="5"/>
        <end position="25"/>
    </location>
</feature>
<sequence>MRSVIAYTASRILIFAVAYGVLYVLGAPPGAVGLALAFLVSGLVSYILLSEQRDAISASIVTWRRRRQDIANRLAEGAAKEDYDGATESAAARAHSPDRGGAPEAGESDADTGDADEPGSAPPRHD</sequence>
<protein>
    <recommendedName>
        <fullName evidence="5">DUF4229 domain-containing protein</fullName>
    </recommendedName>
</protein>
<evidence type="ECO:0008006" key="5">
    <source>
        <dbReference type="Google" id="ProtNLM"/>
    </source>
</evidence>
<keyword evidence="2" id="KW-0472">Membrane</keyword>
<gene>
    <name evidence="3" type="ORF">F4561_000113</name>
</gene>
<accession>A0A7W7W0K1</accession>
<keyword evidence="2" id="KW-1133">Transmembrane helix</keyword>
<dbReference type="Pfam" id="PF14012">
    <property type="entry name" value="DUF4229"/>
    <property type="match status" value="1"/>
</dbReference>
<dbReference type="EMBL" id="JACHJT010000001">
    <property type="protein sequence ID" value="MBB4929293.1"/>
    <property type="molecule type" value="Genomic_DNA"/>
</dbReference>
<organism evidence="3 4">
    <name type="scientific">Lipingzhangella halophila</name>
    <dbReference type="NCBI Taxonomy" id="1783352"/>
    <lineage>
        <taxon>Bacteria</taxon>
        <taxon>Bacillati</taxon>
        <taxon>Actinomycetota</taxon>
        <taxon>Actinomycetes</taxon>
        <taxon>Streptosporangiales</taxon>
        <taxon>Nocardiopsidaceae</taxon>
        <taxon>Lipingzhangella</taxon>
    </lineage>
</organism>
<feature type="transmembrane region" description="Helical" evidence="2">
    <location>
        <begin position="31"/>
        <end position="49"/>
    </location>
</feature>
<reference evidence="3 4" key="1">
    <citation type="submission" date="2020-08" db="EMBL/GenBank/DDBJ databases">
        <title>Sequencing the genomes of 1000 actinobacteria strains.</title>
        <authorList>
            <person name="Klenk H.-P."/>
        </authorList>
    </citation>
    <scope>NUCLEOTIDE SEQUENCE [LARGE SCALE GENOMIC DNA]</scope>
    <source>
        <strain evidence="3 4">DSM 102030</strain>
    </source>
</reference>
<dbReference type="AlphaFoldDB" id="A0A7W7W0K1"/>